<dbReference type="EMBL" id="JAIVGD010000026">
    <property type="protein sequence ID" value="KAH0740298.1"/>
    <property type="molecule type" value="Genomic_DNA"/>
</dbReference>
<keyword evidence="2" id="KW-1185">Reference proteome</keyword>
<gene>
    <name evidence="1" type="ORF">KY290_033341</name>
</gene>
<dbReference type="Proteomes" id="UP000826656">
    <property type="component" value="Unassembled WGS sequence"/>
</dbReference>
<sequence length="61" mass="7178">MLKKWVFVSLPVKMTHFSSFFLKLAMKQPDGEYRYGVETVYKLYPLSAELNDDMKEKNATL</sequence>
<name>A0ABQ7U1U4_SOLTU</name>
<evidence type="ECO:0000313" key="1">
    <source>
        <dbReference type="EMBL" id="KAH0740298.1"/>
    </source>
</evidence>
<organism evidence="1 2">
    <name type="scientific">Solanum tuberosum</name>
    <name type="common">Potato</name>
    <dbReference type="NCBI Taxonomy" id="4113"/>
    <lineage>
        <taxon>Eukaryota</taxon>
        <taxon>Viridiplantae</taxon>
        <taxon>Streptophyta</taxon>
        <taxon>Embryophyta</taxon>
        <taxon>Tracheophyta</taxon>
        <taxon>Spermatophyta</taxon>
        <taxon>Magnoliopsida</taxon>
        <taxon>eudicotyledons</taxon>
        <taxon>Gunneridae</taxon>
        <taxon>Pentapetalae</taxon>
        <taxon>asterids</taxon>
        <taxon>lamiids</taxon>
        <taxon>Solanales</taxon>
        <taxon>Solanaceae</taxon>
        <taxon>Solanoideae</taxon>
        <taxon>Solaneae</taxon>
        <taxon>Solanum</taxon>
    </lineage>
</organism>
<protein>
    <submittedName>
        <fullName evidence="1">Uncharacterized protein</fullName>
    </submittedName>
</protein>
<accession>A0ABQ7U1U4</accession>
<proteinExistence type="predicted"/>
<comment type="caution">
    <text evidence="1">The sequence shown here is derived from an EMBL/GenBank/DDBJ whole genome shotgun (WGS) entry which is preliminary data.</text>
</comment>
<evidence type="ECO:0000313" key="2">
    <source>
        <dbReference type="Proteomes" id="UP000826656"/>
    </source>
</evidence>
<reference evidence="1 2" key="1">
    <citation type="journal article" date="2021" name="bioRxiv">
        <title>Chromosome-scale and haplotype-resolved genome assembly of a tetraploid potato cultivar.</title>
        <authorList>
            <person name="Sun H."/>
            <person name="Jiao W.-B."/>
            <person name="Krause K."/>
            <person name="Campoy J.A."/>
            <person name="Goel M."/>
            <person name="Folz-Donahue K."/>
            <person name="Kukat C."/>
            <person name="Huettel B."/>
            <person name="Schneeberger K."/>
        </authorList>
    </citation>
    <scope>NUCLEOTIDE SEQUENCE [LARGE SCALE GENOMIC DNA]</scope>
    <source>
        <strain evidence="1">SolTubOtavaFocal</strain>
        <tissue evidence="1">Leaves</tissue>
    </source>
</reference>